<proteinExistence type="predicted"/>
<feature type="transmembrane region" description="Helical" evidence="5">
    <location>
        <begin position="731"/>
        <end position="759"/>
    </location>
</feature>
<feature type="transmembrane region" description="Helical" evidence="5">
    <location>
        <begin position="399"/>
        <end position="419"/>
    </location>
</feature>
<dbReference type="InterPro" id="IPR003599">
    <property type="entry name" value="Ig_sub"/>
</dbReference>
<feature type="signal peptide" evidence="6">
    <location>
        <begin position="1"/>
        <end position="17"/>
    </location>
</feature>
<dbReference type="InterPro" id="IPR036179">
    <property type="entry name" value="Ig-like_dom_sf"/>
</dbReference>
<comment type="subcellular location">
    <subcellularLocation>
        <location evidence="1">Membrane</location>
    </subcellularLocation>
</comment>
<dbReference type="SMART" id="SM00409">
    <property type="entry name" value="IG"/>
    <property type="match status" value="4"/>
</dbReference>
<feature type="transmembrane region" description="Helical" evidence="5">
    <location>
        <begin position="203"/>
        <end position="226"/>
    </location>
</feature>
<dbReference type="PANTHER" id="PTHR12080">
    <property type="entry name" value="SIGNALING LYMPHOCYTIC ACTIVATION MOLECULE"/>
    <property type="match status" value="1"/>
</dbReference>
<feature type="transmembrane region" description="Helical" evidence="5">
    <location>
        <begin position="1247"/>
        <end position="1273"/>
    </location>
</feature>
<evidence type="ECO:0000259" key="7">
    <source>
        <dbReference type="PROSITE" id="PS50835"/>
    </source>
</evidence>
<feature type="domain" description="Ig-like" evidence="7">
    <location>
        <begin position="2777"/>
        <end position="2855"/>
    </location>
</feature>
<feature type="domain" description="Ig-like" evidence="7">
    <location>
        <begin position="1274"/>
        <end position="1360"/>
    </location>
</feature>
<dbReference type="InterPro" id="IPR007110">
    <property type="entry name" value="Ig-like_dom"/>
</dbReference>
<keyword evidence="9" id="KW-1185">Reference proteome</keyword>
<keyword evidence="5" id="KW-1133">Transmembrane helix</keyword>
<evidence type="ECO:0000256" key="6">
    <source>
        <dbReference type="SAM" id="SignalP"/>
    </source>
</evidence>
<evidence type="ECO:0000313" key="9">
    <source>
        <dbReference type="Proteomes" id="UP000824219"/>
    </source>
</evidence>
<feature type="domain" description="Ig-like" evidence="7">
    <location>
        <begin position="2164"/>
        <end position="2244"/>
    </location>
</feature>
<dbReference type="SUPFAM" id="SSF48726">
    <property type="entry name" value="Immunoglobulin"/>
    <property type="match status" value="1"/>
</dbReference>
<feature type="domain" description="Ig-like" evidence="7">
    <location>
        <begin position="333"/>
        <end position="394"/>
    </location>
</feature>
<dbReference type="InterPro" id="IPR013783">
    <property type="entry name" value="Ig-like_fold"/>
</dbReference>
<feature type="transmembrane region" description="Helical" evidence="5">
    <location>
        <begin position="2009"/>
        <end position="2029"/>
    </location>
</feature>
<evidence type="ECO:0000256" key="1">
    <source>
        <dbReference type="ARBA" id="ARBA00004370"/>
    </source>
</evidence>
<evidence type="ECO:0000256" key="4">
    <source>
        <dbReference type="ARBA" id="ARBA00023180"/>
    </source>
</evidence>
<keyword evidence="4" id="KW-0325">Glycoprotein</keyword>
<feature type="domain" description="Ig-like" evidence="7">
    <location>
        <begin position="2442"/>
        <end position="2518"/>
    </location>
</feature>
<comment type="caution">
    <text evidence="8">The sequence shown here is derived from an EMBL/GenBank/DDBJ whole genome shotgun (WGS) entry which is preliminary data.</text>
</comment>
<accession>A0A9D3P657</accession>
<keyword evidence="5" id="KW-0812">Transmembrane</keyword>
<dbReference type="Proteomes" id="UP000824219">
    <property type="component" value="Linkage Group LG02"/>
</dbReference>
<feature type="domain" description="Ig-like" evidence="7">
    <location>
        <begin position="2379"/>
        <end position="2437"/>
    </location>
</feature>
<name>A0A9D3P657_9TELE</name>
<dbReference type="PROSITE" id="PS50835">
    <property type="entry name" value="IG_LIKE"/>
    <property type="match status" value="13"/>
</dbReference>
<reference evidence="8 9" key="1">
    <citation type="submission" date="2021-06" db="EMBL/GenBank/DDBJ databases">
        <title>Chromosome-level genome assembly of the red-tail catfish (Hemibagrus wyckioides).</title>
        <authorList>
            <person name="Shao F."/>
        </authorList>
    </citation>
    <scope>NUCLEOTIDE SEQUENCE [LARGE SCALE GENOMIC DNA]</scope>
    <source>
        <strain evidence="8">EC202008001</strain>
        <tissue evidence="8">Blood</tissue>
    </source>
</reference>
<keyword evidence="3 5" id="KW-0472">Membrane</keyword>
<dbReference type="OrthoDB" id="8396865at2759"/>
<feature type="domain" description="Ig-like" evidence="7">
    <location>
        <begin position="1678"/>
        <end position="1736"/>
    </location>
</feature>
<feature type="chain" id="PRO_5038650688" description="Ig-like domain-containing protein" evidence="6">
    <location>
        <begin position="18"/>
        <end position="2863"/>
    </location>
</feature>
<feature type="transmembrane region" description="Helical" evidence="5">
    <location>
        <begin position="966"/>
        <end position="992"/>
    </location>
</feature>
<gene>
    <name evidence="8" type="ORF">KOW79_001858</name>
</gene>
<feature type="domain" description="Ig-like" evidence="7">
    <location>
        <begin position="993"/>
        <end position="1079"/>
    </location>
</feature>
<sequence length="2863" mass="322857">MQIVFGILLMFTGAASGSLFQDHVVCRFTQSNQCYVAVGQPLHLQMPQEDGFELKTTSIILRYRKTQSPPPTPRLPRWQFVNDNKTMILTSAERSDSGTYTLNSFDVNGISKGSSTLQVNIEARVSSVELSYSCLFSEVRKVYCSADGDNLRFNWTSDSITRLEDDNKTLVLDKKHNDKVTCHVENHVSQSQNSTELPECADLTLPILISVCVILIVLAVLAFCIYKKRQDLMNKEASSQDNKELVYAEVTHSATNRTETRPTPVQYEGVEYGTVVTSNQKKKEDEVQYGELVFNTPAQKKSKVSKVQEECVYSGVQHSQVSSVELSYSCLFSEVRKVYCSADGDNLRFSWTSDSITRLEDDNKTLVLDKKHNDKVTCHVENHVSQSQNSTELPECADLTLPILISVCVILIVLAVLAFCIYKKRQDLMNKEASSQDNKELVYAEVTHSATNRTETRPSTSPVQYEGVEYGTVVTSNQKKKEDEVQYGELVFNTPAQKKSKVSKVQEECVYSGVQHSHWRTGPALSYWNKTIKETSPVENHVSRGHDTVELLQCLAPSQDDKELVYAEVSHTAMNRTKTRPTPVQYEGVEYGTVVTSNQKKKEDEVQYGELVFNTPAQKKSKVSKVQEECVYSGVQHSQVSSVELSYSCLFSEVRKVYCSADGDNLRFNWTSDSITRLEDDNKTLVLDKKHNDKVTCHVENHVSQSQNSTELPECADDLLNMTSCTQSFSFYFTIVFVFVWLFEVIILLSVLVGTLYIYPRFYRKQRTPETPSQDDKELVYAEVSHTAMNRTKTRPTPVQYEGVEYGTVVTSNQKKKEDEVQYGELVFNTPAQKKSKVSKVQEECVYSGVQHSHAERSDSGTYTLNIFDVDGRNKSSSTLQVNIEARVSSVELSYSCLFSEVRKVYCSADGDNLRFNWTSDSITRLEDDNKTLVLDKKHNEKVTCHVENHISHNHNSIELPECADFTIVFVFVWLFEVIILLSVLVGTLYIYPRFYRKQRTPETQVSSVKVSYSCLSLGIVKVNCSADGDNLRFNWTSDFNTLPQLENRTSTVILEQDHQGKVTCHVENNVSRDHNTVKLLQCPAPSQDDKELVYAEVSHTAMNRTKTRPTPVQYEGVEYGTVVTSNQKKKEDEVQYGELVFNTPAQKKSKVSKVQEECVYSGVQHSQVSSVELSYSCLFSEVRKVYCSADGDNLRFNWTSDSITRLEDDNKTLVLDKKHNEKVTCHVENHISHNHNSIELPECADFTIVFVFVWLFEVIILLSVLVGTLYIYPRFYRKQRTPETQVSSVKVSYSCLSLGIVKVNCSADGDNLRFNWTSDFNTLPQLENRTSTVILEQDHQGKVTCHVENNVSRDHNTVKLLQCPGSLFQDHVVCRFTQRNQCYVAVGQHLHLQMPWEDWFDLKTNTSLILRYRKTQSSPPTPRLTRWQFVNDNKTLILTSAERSDSGTYTLIIFDVDGRSKGSSTLQVNIEAQVSSVKVSYSCLSLGVMKVNCSADGDNLHFSWTSDFNTLPQLENRTSTVILEQDHQGKVTCHVENNVSRDHNTVELLQCPGSLFQDHVVCRFNKSNQCYVAVGQHLHLQMPWEDGFDLKTNTSLILKYRKRYSSPPTPHLPRWQFVNDNKTMILTSAERNDSGTYTLNIIDVDGRSKGSSTLQVNIEAQVSSVKVSYSCLSLGIVKVNCSADGDNLHFSWTSDFNTLPQLENGTSTVILEQDHQGNITCHVENHVSRDHNTVELLQCPGSLFQDHVVCRFNESNQCYVAVGQHLQLQIPWEDGFELKTNTSLILRYRKTQSSPPTPRLPRWQFVNDTKTMILTSAERNDSGTYTLNIYDVDGRNKGSYTLQVNIEAQVSSVKVTYSCLYPGMRVNCSADGDNLHFSWSSEFNALPQLENGTSTVILEQDHQGKVTCHVENHVSHDHNTVELHQCPARVSSVKLSYSCLFLKVRKVYCSADGDNLHFSWTSGSITRLEEDNRTLVLDKKHNENVTCHVDNHISRDHNSIELLKCTDLILLILSSVCGILTVLVVLAFCVYKKRQGLRRKAPSQDDKELVYAEVSHTAMNRTKTRPTPVQYEGVEYGTVVTSNQKKKEDEVQYGELVFNTPAQKKSKVSKVQEECVYSGVQHTQVSSVKVSYSCLPPGVMKVNCSADGDNLHFSWTSDFIALPQLENGTSTVTLEPDHEANLTCHVRKVYCSADGDNLHFNWTSGSITRLDEDNRTLVLDKKHNENVTCHVDNHISRDHNSIELLKCTAPVQYEGVEYGTVVTSNQKKKEDEVQYGELVFNTPVQKKSKVSKVQEECVYSGVQHTPVQYEGVEYGTVVTSNQKKKEDEVQYGELVFNTPVQKKSKVSKVQEECVYSGVQHTQVSSVKVTYSCLSLGVIKVNCSADGDNLHFSWTSDFNALPQLENGTSTVILEQDHQGNITCYVENHVSRDHNTVELHQCPAQVSSVKVSYSCLPPGVMKVNCSADGDNLHFSWTSDFNTLPQLENGTSTVILEQDHQGNLTCHVENHVNRDNNTVELLQCPAQVSSVKVTYSCLPPGIMKLNCSADGDNLHFSWTSDFIALPQLENRTSTVILEQDHQGKVTCHVENNVSRDHNTVELLQCPDLTLPILISVCVILIVLAVLAFCFYKKRQGLKKKEAPVQYEGVEYGTVVTSNQKKKEDEVQYGELVFNTPAQKRKKCPKYKKSVCTQGSSTVTQVSSVKVSYSCLPPGVMKVNCSAKGDNLHFSWTSDFIALPQLENGTSTAKLEQDHQGKITCHVENHVSHDHNTVELHQCPAQVSSVKVSYSCLSPGVVKVNCSADGDNLHFRWTSDFNMLSELEKRTSSVVLKQNYQGNVTCYVENHVSRDHNTTEIQHCSGESVF</sequence>
<dbReference type="GO" id="GO:0016020">
    <property type="term" value="C:membrane"/>
    <property type="evidence" value="ECO:0007669"/>
    <property type="project" value="UniProtKB-SubCell"/>
</dbReference>
<organism evidence="8 9">
    <name type="scientific">Hemibagrus wyckioides</name>
    <dbReference type="NCBI Taxonomy" id="337641"/>
    <lineage>
        <taxon>Eukaryota</taxon>
        <taxon>Metazoa</taxon>
        <taxon>Chordata</taxon>
        <taxon>Craniata</taxon>
        <taxon>Vertebrata</taxon>
        <taxon>Euteleostomi</taxon>
        <taxon>Actinopterygii</taxon>
        <taxon>Neopterygii</taxon>
        <taxon>Teleostei</taxon>
        <taxon>Ostariophysi</taxon>
        <taxon>Siluriformes</taxon>
        <taxon>Bagridae</taxon>
        <taxon>Hemibagrus</taxon>
    </lineage>
</organism>
<feature type="domain" description="Ig-like" evidence="7">
    <location>
        <begin position="2523"/>
        <end position="2599"/>
    </location>
</feature>
<dbReference type="PANTHER" id="PTHR12080:SF48">
    <property type="entry name" value="IMMUNOGLOBULIN SUBTYPE DOMAIN-CONTAINING PROTEIN"/>
    <property type="match status" value="1"/>
</dbReference>
<protein>
    <recommendedName>
        <fullName evidence="7">Ig-like domain-containing protein</fullName>
    </recommendedName>
</protein>
<feature type="domain" description="Ig-like" evidence="7">
    <location>
        <begin position="1489"/>
        <end position="1548"/>
    </location>
</feature>
<evidence type="ECO:0000256" key="2">
    <source>
        <dbReference type="ARBA" id="ARBA00022729"/>
    </source>
</evidence>
<evidence type="ECO:0000256" key="3">
    <source>
        <dbReference type="ARBA" id="ARBA00023136"/>
    </source>
</evidence>
<feature type="domain" description="Ig-like" evidence="7">
    <location>
        <begin position="2682"/>
        <end position="2774"/>
    </location>
</feature>
<dbReference type="EMBL" id="JAHKSW010000002">
    <property type="protein sequence ID" value="KAG7335262.1"/>
    <property type="molecule type" value="Genomic_DNA"/>
</dbReference>
<feature type="domain" description="Ig-like" evidence="7">
    <location>
        <begin position="652"/>
        <end position="713"/>
    </location>
</feature>
<feature type="transmembrane region" description="Helical" evidence="5">
    <location>
        <begin position="2606"/>
        <end position="2629"/>
    </location>
</feature>
<keyword evidence="2 6" id="KW-0732">Signal</keyword>
<feature type="domain" description="Ig-like" evidence="7">
    <location>
        <begin position="137"/>
        <end position="198"/>
    </location>
</feature>
<dbReference type="Gene3D" id="2.60.40.10">
    <property type="entry name" value="Immunoglobulins"/>
    <property type="match status" value="14"/>
</dbReference>
<dbReference type="InterPro" id="IPR015631">
    <property type="entry name" value="CD2/SLAM_rcpt"/>
</dbReference>
<evidence type="ECO:0000313" key="8">
    <source>
        <dbReference type="EMBL" id="KAG7335262.1"/>
    </source>
</evidence>
<evidence type="ECO:0000256" key="5">
    <source>
        <dbReference type="SAM" id="Phobius"/>
    </source>
</evidence>